<dbReference type="PANTHER" id="PTHR37489">
    <property type="entry name" value="DUF3500 DOMAIN-CONTAINING PROTEIN"/>
    <property type="match status" value="1"/>
</dbReference>
<sequence length="176" mass="19070">MEIDSETVTVCHEEVVAGLTFLNSLTAAQQAVAIESSTKSNESMKAGAFSDNTVQEYTGLRGSKFTTAQKKKRLGIVEVFVGRAKADVAEVRMAEVRKHLDNTYVTWAGGTADDSAFYVRVHSPVIWVEVDARFPVRLRARTAPPRAAARPRSTFTPSSARPTATTTERSSSGSTT</sequence>
<gene>
    <name evidence="2" type="ORF">ACFPIH_53330</name>
</gene>
<dbReference type="PANTHER" id="PTHR37489:SF1">
    <property type="entry name" value="DUF3500 DOMAIN-CONTAINING PROTEIN"/>
    <property type="match status" value="1"/>
</dbReference>
<name>A0ABV9B764_9ACTN</name>
<accession>A0ABV9B764</accession>
<keyword evidence="3" id="KW-1185">Reference proteome</keyword>
<comment type="caution">
    <text evidence="2">The sequence shown here is derived from an EMBL/GenBank/DDBJ whole genome shotgun (WGS) entry which is preliminary data.</text>
</comment>
<protein>
    <submittedName>
        <fullName evidence="2">DUF3500 domain-containing protein</fullName>
    </submittedName>
</protein>
<dbReference type="EMBL" id="JBHSFK010000067">
    <property type="protein sequence ID" value="MFC4508090.1"/>
    <property type="molecule type" value="Genomic_DNA"/>
</dbReference>
<evidence type="ECO:0000256" key="1">
    <source>
        <dbReference type="SAM" id="MobiDB-lite"/>
    </source>
</evidence>
<dbReference type="Proteomes" id="UP001595839">
    <property type="component" value="Unassembled WGS sequence"/>
</dbReference>
<reference evidence="3" key="1">
    <citation type="journal article" date="2019" name="Int. J. Syst. Evol. Microbiol.">
        <title>The Global Catalogue of Microorganisms (GCM) 10K type strain sequencing project: providing services to taxonomists for standard genome sequencing and annotation.</title>
        <authorList>
            <consortium name="The Broad Institute Genomics Platform"/>
            <consortium name="The Broad Institute Genome Sequencing Center for Infectious Disease"/>
            <person name="Wu L."/>
            <person name="Ma J."/>
        </authorList>
    </citation>
    <scope>NUCLEOTIDE SEQUENCE [LARGE SCALE GENOMIC DNA]</scope>
    <source>
        <strain evidence="3">CGMCC 4.7177</strain>
    </source>
</reference>
<dbReference type="Pfam" id="PF12006">
    <property type="entry name" value="DUF3500"/>
    <property type="match status" value="1"/>
</dbReference>
<organism evidence="2 3">
    <name type="scientific">Streptomyces vulcanius</name>
    <dbReference type="NCBI Taxonomy" id="1441876"/>
    <lineage>
        <taxon>Bacteria</taxon>
        <taxon>Bacillati</taxon>
        <taxon>Actinomycetota</taxon>
        <taxon>Actinomycetes</taxon>
        <taxon>Kitasatosporales</taxon>
        <taxon>Streptomycetaceae</taxon>
        <taxon>Streptomyces</taxon>
    </lineage>
</organism>
<dbReference type="InterPro" id="IPR021889">
    <property type="entry name" value="DUF3500"/>
</dbReference>
<dbReference type="RefSeq" id="WP_381187111.1">
    <property type="nucleotide sequence ID" value="NZ_JBHSFK010000067.1"/>
</dbReference>
<feature type="region of interest" description="Disordered" evidence="1">
    <location>
        <begin position="143"/>
        <end position="176"/>
    </location>
</feature>
<evidence type="ECO:0000313" key="3">
    <source>
        <dbReference type="Proteomes" id="UP001595839"/>
    </source>
</evidence>
<proteinExistence type="predicted"/>
<evidence type="ECO:0000313" key="2">
    <source>
        <dbReference type="EMBL" id="MFC4508090.1"/>
    </source>
</evidence>